<feature type="domain" description="Restriction endonuclease type IV Mrr" evidence="1">
    <location>
        <begin position="158"/>
        <end position="271"/>
    </location>
</feature>
<accession>A0A517TBQ2</accession>
<dbReference type="SUPFAM" id="SSF52980">
    <property type="entry name" value="Restriction endonuclease-like"/>
    <property type="match status" value="1"/>
</dbReference>
<dbReference type="InterPro" id="IPR007560">
    <property type="entry name" value="Restrct_endonuc_IV_Mrr"/>
</dbReference>
<dbReference type="GO" id="GO:0009307">
    <property type="term" value="P:DNA restriction-modification system"/>
    <property type="evidence" value="ECO:0007669"/>
    <property type="project" value="InterPro"/>
</dbReference>
<keyword evidence="2" id="KW-0540">Nuclease</keyword>
<dbReference type="InterPro" id="IPR011335">
    <property type="entry name" value="Restrct_endonuc-II-like"/>
</dbReference>
<dbReference type="Pfam" id="PF04471">
    <property type="entry name" value="Mrr_cat"/>
    <property type="match status" value="1"/>
</dbReference>
<dbReference type="GO" id="GO:0003677">
    <property type="term" value="F:DNA binding"/>
    <property type="evidence" value="ECO:0007669"/>
    <property type="project" value="InterPro"/>
</dbReference>
<dbReference type="GO" id="GO:0015666">
    <property type="term" value="F:restriction endodeoxyribonuclease activity"/>
    <property type="evidence" value="ECO:0007669"/>
    <property type="project" value="TreeGrafter"/>
</dbReference>
<dbReference type="RefSeq" id="WP_145264342.1">
    <property type="nucleotide sequence ID" value="NZ_CP036316.1"/>
</dbReference>
<keyword evidence="2" id="KW-0255">Endonuclease</keyword>
<dbReference type="InterPro" id="IPR052906">
    <property type="entry name" value="Type_IV_Methyl-Rstrct_Enzyme"/>
</dbReference>
<reference evidence="2 3" key="1">
    <citation type="submission" date="2019-02" db="EMBL/GenBank/DDBJ databases">
        <title>Deep-cultivation of Planctomycetes and their phenomic and genomic characterization uncovers novel biology.</title>
        <authorList>
            <person name="Wiegand S."/>
            <person name="Jogler M."/>
            <person name="Boedeker C."/>
            <person name="Pinto D."/>
            <person name="Vollmers J."/>
            <person name="Rivas-Marin E."/>
            <person name="Kohn T."/>
            <person name="Peeters S.H."/>
            <person name="Heuer A."/>
            <person name="Rast P."/>
            <person name="Oberbeckmann S."/>
            <person name="Bunk B."/>
            <person name="Jeske O."/>
            <person name="Meyerdierks A."/>
            <person name="Storesund J.E."/>
            <person name="Kallscheuer N."/>
            <person name="Luecker S."/>
            <person name="Lage O.M."/>
            <person name="Pohl T."/>
            <person name="Merkel B.J."/>
            <person name="Hornburger P."/>
            <person name="Mueller R.-W."/>
            <person name="Bruemmer F."/>
            <person name="Labrenz M."/>
            <person name="Spormann A.M."/>
            <person name="Op den Camp H."/>
            <person name="Overmann J."/>
            <person name="Amann R."/>
            <person name="Jetten M.S.M."/>
            <person name="Mascher T."/>
            <person name="Medema M.H."/>
            <person name="Devos D.P."/>
            <person name="Kaster A.-K."/>
            <person name="Ovreas L."/>
            <person name="Rohde M."/>
            <person name="Galperin M.Y."/>
            <person name="Jogler C."/>
        </authorList>
    </citation>
    <scope>NUCLEOTIDE SEQUENCE [LARGE SCALE GENOMIC DNA]</scope>
    <source>
        <strain evidence="2 3">V22</strain>
    </source>
</reference>
<dbReference type="KEGG" id="chya:V22_30660"/>
<protein>
    <submittedName>
        <fullName evidence="2">Restriction endonuclease</fullName>
    </submittedName>
</protein>
<dbReference type="PANTHER" id="PTHR30015:SF7">
    <property type="entry name" value="TYPE IV METHYL-DIRECTED RESTRICTION ENZYME ECOKMRR"/>
    <property type="match status" value="1"/>
</dbReference>
<dbReference type="InterPro" id="IPR011856">
    <property type="entry name" value="tRNA_endonuc-like_dom_sf"/>
</dbReference>
<evidence type="ECO:0000313" key="2">
    <source>
        <dbReference type="EMBL" id="QDT65804.1"/>
    </source>
</evidence>
<dbReference type="OrthoDB" id="286650at2"/>
<gene>
    <name evidence="2" type="ORF">V22_30660</name>
</gene>
<dbReference type="AlphaFoldDB" id="A0A517TBQ2"/>
<name>A0A517TBQ2_9PLAN</name>
<dbReference type="Gene3D" id="3.40.1350.10">
    <property type="match status" value="1"/>
</dbReference>
<dbReference type="EMBL" id="CP036316">
    <property type="protein sequence ID" value="QDT65804.1"/>
    <property type="molecule type" value="Genomic_DNA"/>
</dbReference>
<dbReference type="PANTHER" id="PTHR30015">
    <property type="entry name" value="MRR RESTRICTION SYSTEM PROTEIN"/>
    <property type="match status" value="1"/>
</dbReference>
<keyword evidence="2" id="KW-0378">Hydrolase</keyword>
<dbReference type="Proteomes" id="UP000319976">
    <property type="component" value="Chromosome"/>
</dbReference>
<evidence type="ECO:0000313" key="3">
    <source>
        <dbReference type="Proteomes" id="UP000319976"/>
    </source>
</evidence>
<organism evidence="2 3">
    <name type="scientific">Calycomorphotria hydatis</name>
    <dbReference type="NCBI Taxonomy" id="2528027"/>
    <lineage>
        <taxon>Bacteria</taxon>
        <taxon>Pseudomonadati</taxon>
        <taxon>Planctomycetota</taxon>
        <taxon>Planctomycetia</taxon>
        <taxon>Planctomycetales</taxon>
        <taxon>Planctomycetaceae</taxon>
        <taxon>Calycomorphotria</taxon>
    </lineage>
</organism>
<sequence>MVDTESDDDHGLIWEDEANSAVEQLLDAAELDEIRGVICLPSHYDDGFDFGTECSNIEELGEYLREVYDREWYSYVPFERGEAVFDNDSWGIVADYLGDADQILEFFVRHSAPEETESILTAEELIFDRTASKILRVSLEEINDELITYLAKHPHKMRDMPSRSFEELVAAMFRNQGYDVTLTPCTRDGGMDVIAVQRSGIGKAMIIVECKRYSEDHKVGVEVVRGLYGVLEKEKATRGVVVTTSYFTRDAKQFCDELPYRMGLADFEKLSSQLNVWKTEIGNTRDRLCR</sequence>
<keyword evidence="3" id="KW-1185">Reference proteome</keyword>
<proteinExistence type="predicted"/>
<evidence type="ECO:0000259" key="1">
    <source>
        <dbReference type="Pfam" id="PF04471"/>
    </source>
</evidence>